<keyword evidence="1" id="KW-0808">Transferase</keyword>
<evidence type="ECO:0000313" key="3">
    <source>
        <dbReference type="EMBL" id="GAA0721516.1"/>
    </source>
</evidence>
<protein>
    <recommendedName>
        <fullName evidence="2">4'-phosphopantetheinyl transferase domain-containing protein</fullName>
    </recommendedName>
</protein>
<accession>A0ABN1IUW8</accession>
<dbReference type="Pfam" id="PF01648">
    <property type="entry name" value="ACPS"/>
    <property type="match status" value="1"/>
</dbReference>
<gene>
    <name evidence="3" type="ORF">GCM10009430_22880</name>
</gene>
<dbReference type="EMBL" id="BAAAGE010000002">
    <property type="protein sequence ID" value="GAA0721516.1"/>
    <property type="molecule type" value="Genomic_DNA"/>
</dbReference>
<comment type="caution">
    <text evidence="3">The sequence shown here is derived from an EMBL/GenBank/DDBJ whole genome shotgun (WGS) entry which is preliminary data.</text>
</comment>
<dbReference type="SUPFAM" id="SSF56214">
    <property type="entry name" value="4'-phosphopantetheinyl transferase"/>
    <property type="match status" value="1"/>
</dbReference>
<name>A0ABN1IUW8_9FLAO</name>
<reference evidence="3 4" key="1">
    <citation type="journal article" date="2019" name="Int. J. Syst. Evol. Microbiol.">
        <title>The Global Catalogue of Microorganisms (GCM) 10K type strain sequencing project: providing services to taxonomists for standard genome sequencing and annotation.</title>
        <authorList>
            <consortium name="The Broad Institute Genomics Platform"/>
            <consortium name="The Broad Institute Genome Sequencing Center for Infectious Disease"/>
            <person name="Wu L."/>
            <person name="Ma J."/>
        </authorList>
    </citation>
    <scope>NUCLEOTIDE SEQUENCE [LARGE SCALE GENOMIC DNA]</scope>
    <source>
        <strain evidence="3 4">JCM 15974</strain>
    </source>
</reference>
<evidence type="ECO:0000313" key="4">
    <source>
        <dbReference type="Proteomes" id="UP001501758"/>
    </source>
</evidence>
<dbReference type="Gene3D" id="3.90.470.20">
    <property type="entry name" value="4'-phosphopantetheinyl transferase domain"/>
    <property type="match status" value="1"/>
</dbReference>
<dbReference type="RefSeq" id="WP_343912444.1">
    <property type="nucleotide sequence ID" value="NZ_BAAAGE010000002.1"/>
</dbReference>
<keyword evidence="4" id="KW-1185">Reference proteome</keyword>
<dbReference type="InterPro" id="IPR037143">
    <property type="entry name" value="4-PPantetheinyl_Trfase_dom_sf"/>
</dbReference>
<dbReference type="InterPro" id="IPR008278">
    <property type="entry name" value="4-PPantetheinyl_Trfase_dom"/>
</dbReference>
<sequence length="187" mass="21824">MIGNDIVDLALAAKQSNWRRKGWLQKIFTVSEQDKILNALDPDLTVWKLWSMKEAAYKAYQRQFFKAPTYNPWDFECSETSVIVKGMQYKTKTTITSEYIHSVAFIDQKEIVTKVFVNESLSYKKHLLDYISKTKLLNSEKITIKKNDFRIPFVYINNLQSDIQVSFSSHGLFSSYVVDLSENLQRV</sequence>
<organism evidence="3 4">
    <name type="scientific">Aquimarina litoralis</name>
    <dbReference type="NCBI Taxonomy" id="584605"/>
    <lineage>
        <taxon>Bacteria</taxon>
        <taxon>Pseudomonadati</taxon>
        <taxon>Bacteroidota</taxon>
        <taxon>Flavobacteriia</taxon>
        <taxon>Flavobacteriales</taxon>
        <taxon>Flavobacteriaceae</taxon>
        <taxon>Aquimarina</taxon>
    </lineage>
</organism>
<evidence type="ECO:0000259" key="2">
    <source>
        <dbReference type="Pfam" id="PF01648"/>
    </source>
</evidence>
<feature type="domain" description="4'-phosphopantetheinyl transferase" evidence="2">
    <location>
        <begin position="2"/>
        <end position="68"/>
    </location>
</feature>
<evidence type="ECO:0000256" key="1">
    <source>
        <dbReference type="ARBA" id="ARBA00022679"/>
    </source>
</evidence>
<dbReference type="Proteomes" id="UP001501758">
    <property type="component" value="Unassembled WGS sequence"/>
</dbReference>
<proteinExistence type="predicted"/>